<evidence type="ECO:0000256" key="1">
    <source>
        <dbReference type="SAM" id="MobiDB-lite"/>
    </source>
</evidence>
<feature type="region of interest" description="Disordered" evidence="1">
    <location>
        <begin position="1012"/>
        <end position="1043"/>
    </location>
</feature>
<dbReference type="GO" id="GO:0007224">
    <property type="term" value="P:smoothened signaling pathway"/>
    <property type="evidence" value="ECO:0007669"/>
    <property type="project" value="TreeGrafter"/>
</dbReference>
<feature type="domain" description="STIL N-terminal" evidence="2">
    <location>
        <begin position="17"/>
        <end position="311"/>
    </location>
</feature>
<dbReference type="EMBL" id="KQ416645">
    <property type="protein sequence ID" value="KOF96042.1"/>
    <property type="molecule type" value="Genomic_DNA"/>
</dbReference>
<dbReference type="GO" id="GO:0031023">
    <property type="term" value="P:microtubule organizing center organization"/>
    <property type="evidence" value="ECO:0007669"/>
    <property type="project" value="TreeGrafter"/>
</dbReference>
<dbReference type="PANTHER" id="PTHR15128">
    <property type="entry name" value="TAL1 SCL INTERRUPTING LOCUS"/>
    <property type="match status" value="1"/>
</dbReference>
<protein>
    <recommendedName>
        <fullName evidence="2">STIL N-terminal domain-containing protein</fullName>
    </recommendedName>
</protein>
<feature type="region of interest" description="Disordered" evidence="1">
    <location>
        <begin position="339"/>
        <end position="368"/>
    </location>
</feature>
<feature type="region of interest" description="Disordered" evidence="1">
    <location>
        <begin position="686"/>
        <end position="752"/>
    </location>
</feature>
<accession>A0A0L8I3H6</accession>
<feature type="region of interest" description="Disordered" evidence="1">
    <location>
        <begin position="1227"/>
        <end position="1278"/>
    </location>
</feature>
<evidence type="ECO:0000313" key="3">
    <source>
        <dbReference type="EMBL" id="KOF96042.1"/>
    </source>
</evidence>
<dbReference type="GO" id="GO:0007052">
    <property type="term" value="P:mitotic spindle organization"/>
    <property type="evidence" value="ECO:0007669"/>
    <property type="project" value="TreeGrafter"/>
</dbReference>
<dbReference type="PANTHER" id="PTHR15128:SF0">
    <property type="entry name" value="SCL-INTERRUPTING LOCUS PROTEIN"/>
    <property type="match status" value="1"/>
</dbReference>
<dbReference type="STRING" id="37653.A0A0L8I3H6"/>
<dbReference type="Pfam" id="PF15253">
    <property type="entry name" value="STIL_N"/>
    <property type="match status" value="1"/>
</dbReference>
<feature type="region of interest" description="Disordered" evidence="1">
    <location>
        <begin position="833"/>
        <end position="891"/>
    </location>
</feature>
<name>A0A0L8I3H6_OCTBM</name>
<dbReference type="OrthoDB" id="76173at2759"/>
<reference evidence="3" key="1">
    <citation type="submission" date="2015-07" db="EMBL/GenBank/DDBJ databases">
        <title>MeaNS - Measles Nucleotide Surveillance Program.</title>
        <authorList>
            <person name="Tran T."/>
            <person name="Druce J."/>
        </authorList>
    </citation>
    <scope>NUCLEOTIDE SEQUENCE</scope>
    <source>
        <strain evidence="3">UCB-OBI-ISO-001</strain>
        <tissue evidence="3">Gonad</tissue>
    </source>
</reference>
<evidence type="ECO:0000259" key="2">
    <source>
        <dbReference type="Pfam" id="PF15253"/>
    </source>
</evidence>
<dbReference type="OMA" id="CKCGYLT"/>
<dbReference type="GO" id="GO:0071539">
    <property type="term" value="P:protein localization to centrosome"/>
    <property type="evidence" value="ECO:0007669"/>
    <property type="project" value="TreeGrafter"/>
</dbReference>
<feature type="compositionally biased region" description="Polar residues" evidence="1">
    <location>
        <begin position="1031"/>
        <end position="1043"/>
    </location>
</feature>
<feature type="compositionally biased region" description="Polar residues" evidence="1">
    <location>
        <begin position="732"/>
        <end position="750"/>
    </location>
</feature>
<proteinExistence type="predicted"/>
<feature type="compositionally biased region" description="Polar residues" evidence="1">
    <location>
        <begin position="833"/>
        <end position="854"/>
    </location>
</feature>
<dbReference type="InterPro" id="IPR057731">
    <property type="entry name" value="STIL_N"/>
</dbReference>
<sequence>MANEMKDLKFPSVRTVLWDRASQGPAVNVDISSFRKFQICLSSKALYILLQHCSGLVENQLLLLSGYIHSDNDGSKFSILVDPLDVSNLTSERNEKSLQISVLVSKSNKCGFIPEDYNRAVKNVLTRCGSKDSIGIGSFFSVLGKFFVQTENGSSAYCVEFDVFTSAAKFEAVPINPVTIMTTALAKNLASPMSLSRLQGKAKSGYVTMDHTRKLVLMLESDPKVSTLPLIGIWVSGVDCVKNPYVWASCLRYLYNNSLNQRVCLPPHRFMLLLYCLQGNKIEFYECGLLNEKEKTHEMDAFCGSKTVRLDFDQDGLEVDLSLLKYGIKKNRIDSVAARVNDKSKSKPSSSCVNDEIIPRTIPTPHQSKIPEARFSVPEVSLIFNDTSQASLQRKCHDNSSHPVPNKITPPSPSPSNYSSPVCTQGLPSLPMRNSYPSSKAGNAIYSASLAPTQFCQQPSKPLMYSGVPINQNITTDGNMYTNHPTLQPLPNRNPLPVSEYNRSVYPSPIPFPNKEIMQGSNSEQHPHFQYYPQNNLIPLPNSYTHHPKPVMDSMPNTSPYGPFPSQPNFMKPSPCFTSPVMCERYHMVNSHPMPPHSSMSTYPRTAIDKLPALPSCPCCVVQPNPSYHHTSTPTIPPANQAPVVNVCQGHEKNINCIATHIQCHDKHDQEITVEKLQQTKLNAINSSNSSYSNTPPNNSCNSVKENTGARQHENSVIEVSEDQNFRASKDSGLSESPDSSQETDPQLSKIQRESIPPEIYRLLMQQSAELQELKAQIQQMKIDQNSAMAFNQSLNPCSTCSSVVSAKSESSESKASSEKSVERYSVGVNTSFQTSASPETTPNNLINLQSSPKSPLKTKADNFPPVSAPTASKMGPTSSVSSQTWPPHHETDGSYTLATTEFSHGEDFSAVAQCLSVNQKSVESFHSDLVLDLPSYQTSLSRSSDHQAIEGVQTSESTNGLVSVSMCAKRTSNGGDEDFEEDHAEEIPGTIKNKEYYDGLINYVKELLQQESPTESEKHEKRHREKESGSPDSVLTSTNQDKESLISNNTSYLCSGFNSVDCTLLPKINYISMLLESDTETSMEINSMALKYLKDEQLTQMAKLRSQSTTPTAAKANNKNFLCQIMRYGLDSSSPDISKYGMSVNDLTFATRKYMEKHHLIEESDSKNMSFLLKDDTANYLPFSHTRNSNSSQISNSSENMALFERPKEVRQNLTQTKLNVRKPFQNIQQKLLPMSESTPMFKPYPKKQSPEQPQMFLQTPPPVLEGDPGNSSANERILDIAKLKQMPKLL</sequence>
<feature type="compositionally biased region" description="Basic and acidic residues" evidence="1">
    <location>
        <begin position="1016"/>
        <end position="1030"/>
    </location>
</feature>
<dbReference type="GO" id="GO:0005815">
    <property type="term" value="C:microtubule organizing center"/>
    <property type="evidence" value="ECO:0007669"/>
    <property type="project" value="TreeGrafter"/>
</dbReference>
<feature type="region of interest" description="Disordered" evidence="1">
    <location>
        <begin position="391"/>
        <end position="422"/>
    </location>
</feature>
<organism evidence="3">
    <name type="scientific">Octopus bimaculoides</name>
    <name type="common">California two-spotted octopus</name>
    <dbReference type="NCBI Taxonomy" id="37653"/>
    <lineage>
        <taxon>Eukaryota</taxon>
        <taxon>Metazoa</taxon>
        <taxon>Spiralia</taxon>
        <taxon>Lophotrochozoa</taxon>
        <taxon>Mollusca</taxon>
        <taxon>Cephalopoda</taxon>
        <taxon>Coleoidea</taxon>
        <taxon>Octopodiformes</taxon>
        <taxon>Octopoda</taxon>
        <taxon>Incirrata</taxon>
        <taxon>Octopodidae</taxon>
        <taxon>Octopus</taxon>
    </lineage>
</organism>
<feature type="compositionally biased region" description="Low complexity" evidence="1">
    <location>
        <begin position="686"/>
        <end position="703"/>
    </location>
</feature>
<dbReference type="KEGG" id="obi:106884324"/>
<feature type="compositionally biased region" description="Polar residues" evidence="1">
    <location>
        <begin position="876"/>
        <end position="886"/>
    </location>
</feature>
<gene>
    <name evidence="3" type="ORF">OCBIM_22036562mg</name>
</gene>
<dbReference type="InterPro" id="IPR026123">
    <property type="entry name" value="STIL"/>
</dbReference>